<protein>
    <submittedName>
        <fullName evidence="2">Uncharacterized protein</fullName>
    </submittedName>
</protein>
<dbReference type="OrthoDB" id="370912at2759"/>
<accession>A0A024V8P4</accession>
<feature type="transmembrane region" description="Helical" evidence="1">
    <location>
        <begin position="131"/>
        <end position="149"/>
    </location>
</feature>
<sequence>MLYLEKLNSFIENKFALSNWKKKKYVWRYSLFFSIFYILLLFGLCYTIIIRFLISNESFSNHYCSSSKISSLQRSYMFIFIFVILMGFLNFFFSRLTYLYSNFTNSEFFTLGIYYTIVGFLIKYMSWILSLLYICWIFFLIISILTIFFNPSLWCGLTYNIYGMDALHNCFLVQSKNTGCEISKDIIKLTKNDHCNDFNILKVQSLLFLVRSSPNESCSLKDKKLCDFFVDFIKNKQTTWESFPQCSGNTLELTEEYFLEQPDKKSNIYLFSLSIIFFWFITTLVLFTLFIVIKINTPVDSSFIMNEDRLNFFFKFTRLLDTWR</sequence>
<evidence type="ECO:0000256" key="1">
    <source>
        <dbReference type="SAM" id="Phobius"/>
    </source>
</evidence>
<name>A0A024V8P4_PLAFA</name>
<dbReference type="EMBL" id="KI925078">
    <property type="protein sequence ID" value="ETW18570.1"/>
    <property type="molecule type" value="Genomic_DNA"/>
</dbReference>
<evidence type="ECO:0000313" key="2">
    <source>
        <dbReference type="EMBL" id="ETW18570.1"/>
    </source>
</evidence>
<keyword evidence="1" id="KW-0472">Membrane</keyword>
<reference evidence="2 3" key="2">
    <citation type="submission" date="2013-02" db="EMBL/GenBank/DDBJ databases">
        <title>The Genome Sequence of Plasmodium falciparum Vietnam Oak-Knoll (FVO).</title>
        <authorList>
            <consortium name="The Broad Institute Genome Sequencing Platform"/>
            <consortium name="The Broad Institute Genome Sequencing Center for Infectious Disease"/>
            <person name="Neafsey D."/>
            <person name="Cheeseman I."/>
            <person name="Volkman S."/>
            <person name="Adams J."/>
            <person name="Walker B."/>
            <person name="Young S.K."/>
            <person name="Zeng Q."/>
            <person name="Gargeya S."/>
            <person name="Fitzgerald M."/>
            <person name="Haas B."/>
            <person name="Abouelleil A."/>
            <person name="Alvarado L."/>
            <person name="Arachchi H.M."/>
            <person name="Berlin A.M."/>
            <person name="Chapman S.B."/>
            <person name="Dewar J."/>
            <person name="Goldberg J."/>
            <person name="Griggs A."/>
            <person name="Gujja S."/>
            <person name="Hansen M."/>
            <person name="Howarth C."/>
            <person name="Imamovic A."/>
            <person name="Larimer J."/>
            <person name="McCowan C."/>
            <person name="Murphy C."/>
            <person name="Neiman D."/>
            <person name="Pearson M."/>
            <person name="Priest M."/>
            <person name="Roberts A."/>
            <person name="Saif S."/>
            <person name="Shea T."/>
            <person name="Sisk P."/>
            <person name="Sykes S."/>
            <person name="Wortman J."/>
            <person name="Nusbaum C."/>
            <person name="Birren B."/>
        </authorList>
    </citation>
    <scope>NUCLEOTIDE SEQUENCE [LARGE SCALE GENOMIC DNA]</scope>
    <source>
        <strain evidence="3">Vietnam Oak-Knoll (FVO)</strain>
    </source>
</reference>
<gene>
    <name evidence="2" type="ORF">PFFVO_02469</name>
</gene>
<feature type="transmembrane region" description="Helical" evidence="1">
    <location>
        <begin position="29"/>
        <end position="54"/>
    </location>
</feature>
<dbReference type="AlphaFoldDB" id="A0A024V8P4"/>
<feature type="transmembrane region" description="Helical" evidence="1">
    <location>
        <begin position="75"/>
        <end position="96"/>
    </location>
</feature>
<keyword evidence="1" id="KW-1133">Transmembrane helix</keyword>
<keyword evidence="1" id="KW-0812">Transmembrane</keyword>
<dbReference type="SMR" id="A0A024V8P4"/>
<dbReference type="Proteomes" id="UP000030690">
    <property type="component" value="Unassembled WGS sequence"/>
</dbReference>
<feature type="transmembrane region" description="Helical" evidence="1">
    <location>
        <begin position="108"/>
        <end position="124"/>
    </location>
</feature>
<feature type="transmembrane region" description="Helical" evidence="1">
    <location>
        <begin position="268"/>
        <end position="293"/>
    </location>
</feature>
<organism evidence="2 3">
    <name type="scientific">Plasmodium falciparum Vietnam Oak-Knoll</name>
    <name type="common">FVO</name>
    <dbReference type="NCBI Taxonomy" id="1036723"/>
    <lineage>
        <taxon>Eukaryota</taxon>
        <taxon>Sar</taxon>
        <taxon>Alveolata</taxon>
        <taxon>Apicomplexa</taxon>
        <taxon>Aconoidasida</taxon>
        <taxon>Haemosporida</taxon>
        <taxon>Plasmodiidae</taxon>
        <taxon>Plasmodium</taxon>
        <taxon>Plasmodium (Laverania)</taxon>
    </lineage>
</organism>
<reference evidence="2 3" key="1">
    <citation type="submission" date="2013-02" db="EMBL/GenBank/DDBJ databases">
        <title>The Genome Annotation of Plasmodium falciparum Vietnam Oak-Knoll (FVO).</title>
        <authorList>
            <consortium name="The Broad Institute Genome Sequencing Platform"/>
            <consortium name="The Broad Institute Genome Sequencing Center for Infectious Disease"/>
            <person name="Neafsey D."/>
            <person name="Hoffman S."/>
            <person name="Volkman S."/>
            <person name="Rosenthal P."/>
            <person name="Walker B."/>
            <person name="Young S.K."/>
            <person name="Zeng Q."/>
            <person name="Gargeya S."/>
            <person name="Fitzgerald M."/>
            <person name="Haas B."/>
            <person name="Abouelleil A."/>
            <person name="Allen A.W."/>
            <person name="Alvarado L."/>
            <person name="Arachchi H.M."/>
            <person name="Berlin A.M."/>
            <person name="Chapman S.B."/>
            <person name="Gainer-Dewar J."/>
            <person name="Goldberg J."/>
            <person name="Griggs A."/>
            <person name="Gujja S."/>
            <person name="Hansen M."/>
            <person name="Howarth C."/>
            <person name="Imamovic A."/>
            <person name="Ireland A."/>
            <person name="Larimer J."/>
            <person name="McCowan C."/>
            <person name="Murphy C."/>
            <person name="Pearson M."/>
            <person name="Poon T.W."/>
            <person name="Priest M."/>
            <person name="Roberts A."/>
            <person name="Saif S."/>
            <person name="Shea T."/>
            <person name="Sisk P."/>
            <person name="Sykes S."/>
            <person name="Wortman J."/>
            <person name="Nusbaum C."/>
            <person name="Birren B."/>
        </authorList>
    </citation>
    <scope>NUCLEOTIDE SEQUENCE [LARGE SCALE GENOMIC DNA]</scope>
    <source>
        <strain evidence="3">Vietnam Oak-Knoll (FVO)</strain>
    </source>
</reference>
<evidence type="ECO:0000313" key="3">
    <source>
        <dbReference type="Proteomes" id="UP000030690"/>
    </source>
</evidence>
<proteinExistence type="predicted"/>